<organism evidence="16 17">
    <name type="scientific">Sediminicoccus rosea</name>
    <dbReference type="NCBI Taxonomy" id="1225128"/>
    <lineage>
        <taxon>Bacteria</taxon>
        <taxon>Pseudomonadati</taxon>
        <taxon>Pseudomonadota</taxon>
        <taxon>Alphaproteobacteria</taxon>
        <taxon>Acetobacterales</taxon>
        <taxon>Roseomonadaceae</taxon>
        <taxon>Sediminicoccus</taxon>
    </lineage>
</organism>
<feature type="domain" description="Antenna complex alpha/beta subunit" evidence="15">
    <location>
        <begin position="3"/>
        <end position="41"/>
    </location>
</feature>
<evidence type="ECO:0000256" key="9">
    <source>
        <dbReference type="ARBA" id="ARBA00022956"/>
    </source>
</evidence>
<keyword evidence="7" id="KW-0479">Metal-binding</keyword>
<dbReference type="InterPro" id="IPR000066">
    <property type="entry name" value="Antenna_a/b"/>
</dbReference>
<accession>A0ABZ0PH10</accession>
<keyword evidence="9" id="KW-0076">Bacteriochlorophyll</keyword>
<keyword evidence="10 14" id="KW-1133">Transmembrane helix</keyword>
<keyword evidence="13" id="KW-0437">Light-harvesting polypeptide</keyword>
<evidence type="ECO:0000313" key="17">
    <source>
        <dbReference type="Proteomes" id="UP001305521"/>
    </source>
</evidence>
<protein>
    <submittedName>
        <fullName evidence="16">Light-harvesting protein</fullName>
    </submittedName>
</protein>
<evidence type="ECO:0000256" key="3">
    <source>
        <dbReference type="ARBA" id="ARBA00022475"/>
    </source>
</evidence>
<keyword evidence="8" id="KW-0460">Magnesium</keyword>
<evidence type="ECO:0000256" key="10">
    <source>
        <dbReference type="ARBA" id="ARBA00022989"/>
    </source>
</evidence>
<dbReference type="SUPFAM" id="SSF56918">
    <property type="entry name" value="Light-harvesting complex subunits"/>
    <property type="match status" value="1"/>
</dbReference>
<dbReference type="PROSITE" id="PS00968">
    <property type="entry name" value="ANTENNA_COMP_ALPHA"/>
    <property type="match status" value="1"/>
</dbReference>
<evidence type="ECO:0000256" key="1">
    <source>
        <dbReference type="ARBA" id="ARBA00002455"/>
    </source>
</evidence>
<evidence type="ECO:0000256" key="7">
    <source>
        <dbReference type="ARBA" id="ARBA00022723"/>
    </source>
</evidence>
<evidence type="ECO:0000256" key="14">
    <source>
        <dbReference type="SAM" id="Phobius"/>
    </source>
</evidence>
<evidence type="ECO:0000256" key="13">
    <source>
        <dbReference type="ARBA" id="ARBA00023243"/>
    </source>
</evidence>
<proteinExistence type="predicted"/>
<evidence type="ECO:0000256" key="8">
    <source>
        <dbReference type="ARBA" id="ARBA00022842"/>
    </source>
</evidence>
<evidence type="ECO:0000256" key="4">
    <source>
        <dbReference type="ARBA" id="ARBA00022494"/>
    </source>
</evidence>
<evidence type="ECO:0000256" key="5">
    <source>
        <dbReference type="ARBA" id="ARBA00022549"/>
    </source>
</evidence>
<dbReference type="InterPro" id="IPR035889">
    <property type="entry name" value="Light-harvesting_complex"/>
</dbReference>
<dbReference type="RefSeq" id="WP_318648850.1">
    <property type="nucleotide sequence ID" value="NZ_CP137852.1"/>
</dbReference>
<dbReference type="Gene3D" id="4.10.220.20">
    <property type="entry name" value="Light-harvesting complex"/>
    <property type="match status" value="1"/>
</dbReference>
<feature type="transmembrane region" description="Helical" evidence="14">
    <location>
        <begin position="16"/>
        <end position="40"/>
    </location>
</feature>
<evidence type="ECO:0000256" key="11">
    <source>
        <dbReference type="ARBA" id="ARBA00022991"/>
    </source>
</evidence>
<gene>
    <name evidence="16" type="ORF">R9Z33_22685</name>
</gene>
<keyword evidence="12 14" id="KW-0472">Membrane</keyword>
<evidence type="ECO:0000313" key="16">
    <source>
        <dbReference type="EMBL" id="WPB84887.1"/>
    </source>
</evidence>
<keyword evidence="17" id="KW-1185">Reference proteome</keyword>
<reference evidence="16 17" key="1">
    <citation type="submission" date="2023-11" db="EMBL/GenBank/DDBJ databases">
        <title>Arctic aerobic anoxygenic photoheterotroph Sediminicoccus rosea KRV36 adapts its photosynthesis to long days of polar summer.</title>
        <authorList>
            <person name="Tomasch J."/>
            <person name="Kopejtka K."/>
            <person name="Bily T."/>
            <person name="Gardiner A.T."/>
            <person name="Gardian Z."/>
            <person name="Shivaramu S."/>
            <person name="Koblizek M."/>
            <person name="Engelhardt F."/>
            <person name="Kaftan D."/>
        </authorList>
    </citation>
    <scope>NUCLEOTIDE SEQUENCE [LARGE SCALE GENOMIC DNA]</scope>
    <source>
        <strain evidence="16 17">R-30</strain>
    </source>
</reference>
<comment type="function">
    <text evidence="1">Antenna complexes are light-harvesting systems, which transfer the excitation energy to the reaction centers.</text>
</comment>
<dbReference type="EMBL" id="CP137852">
    <property type="protein sequence ID" value="WPB84887.1"/>
    <property type="molecule type" value="Genomic_DNA"/>
</dbReference>
<keyword evidence="3" id="KW-1003">Cell membrane</keyword>
<dbReference type="Pfam" id="PF00556">
    <property type="entry name" value="LHC"/>
    <property type="match status" value="1"/>
</dbReference>
<evidence type="ECO:0000256" key="6">
    <source>
        <dbReference type="ARBA" id="ARBA00022692"/>
    </source>
</evidence>
<keyword evidence="4" id="KW-0148">Chlorophyll</keyword>
<keyword evidence="5" id="KW-0042">Antenna complex</keyword>
<dbReference type="InterPro" id="IPR002361">
    <property type="entry name" value="Antenna_alpha_CS"/>
</dbReference>
<dbReference type="PRINTS" id="PR00673">
    <property type="entry name" value="LIGHTHARVSTA"/>
</dbReference>
<dbReference type="InterPro" id="IPR018332">
    <property type="entry name" value="Antenna_alpha"/>
</dbReference>
<name>A0ABZ0PH10_9PROT</name>
<evidence type="ECO:0000256" key="12">
    <source>
        <dbReference type="ARBA" id="ARBA00023136"/>
    </source>
</evidence>
<comment type="subcellular location">
    <subcellularLocation>
        <location evidence="2">Cell inner membrane</location>
        <topology evidence="2">Single-pass type II membrane protein</topology>
    </subcellularLocation>
</comment>
<keyword evidence="11" id="KW-0157">Chromophore</keyword>
<keyword evidence="6 14" id="KW-0812">Transmembrane</keyword>
<evidence type="ECO:0000256" key="2">
    <source>
        <dbReference type="ARBA" id="ARBA00004249"/>
    </source>
</evidence>
<dbReference type="Proteomes" id="UP001305521">
    <property type="component" value="Chromosome"/>
</dbReference>
<evidence type="ECO:0000259" key="15">
    <source>
        <dbReference type="Pfam" id="PF00556"/>
    </source>
</evidence>
<sequence length="80" mass="8151">MINGKMWLVVKPTVGIPLMLGGVVVASLAVHTAILANTTWFPAFLQGKPRAAASLNDGNAPAVALAKPGTPAEFASLAVK</sequence>